<dbReference type="EMBL" id="LR134408">
    <property type="protein sequence ID" value="VEH73334.1"/>
    <property type="molecule type" value="Genomic_DNA"/>
</dbReference>
<reference evidence="2 3" key="1">
    <citation type="submission" date="2018-12" db="EMBL/GenBank/DDBJ databases">
        <authorList>
            <consortium name="Pathogen Informatics"/>
        </authorList>
    </citation>
    <scope>NUCLEOTIDE SEQUENCE [LARGE SCALE GENOMIC DNA]</scope>
    <source>
        <strain evidence="2 3">NCTC934</strain>
    </source>
</reference>
<organism evidence="2 3">
    <name type="scientific">Corynebacterium segmentosum</name>
    <dbReference type="NCBI Taxonomy" id="43990"/>
    <lineage>
        <taxon>Bacteria</taxon>
        <taxon>Bacillati</taxon>
        <taxon>Actinomycetota</taxon>
        <taxon>Actinomycetes</taxon>
        <taxon>Mycobacteriales</taxon>
        <taxon>Corynebacteriaceae</taxon>
        <taxon>Corynebacterium</taxon>
    </lineage>
</organism>
<dbReference type="RefSeq" id="WP_126319473.1">
    <property type="nucleotide sequence ID" value="NZ_LR134408.1"/>
</dbReference>
<dbReference type="Pfam" id="PF00300">
    <property type="entry name" value="His_Phos_1"/>
    <property type="match status" value="1"/>
</dbReference>
<dbReference type="InterPro" id="IPR036397">
    <property type="entry name" value="RNaseH_sf"/>
</dbReference>
<dbReference type="Gene3D" id="3.30.420.10">
    <property type="entry name" value="Ribonuclease H-like superfamily/Ribonuclease H"/>
    <property type="match status" value="1"/>
</dbReference>
<dbReference type="SUPFAM" id="SSF53098">
    <property type="entry name" value="Ribonuclease H-like"/>
    <property type="match status" value="1"/>
</dbReference>
<accession>A0ABY6TGH1</accession>
<dbReference type="Pfam" id="PF13456">
    <property type="entry name" value="RVT_3"/>
    <property type="match status" value="1"/>
</dbReference>
<dbReference type="InterPro" id="IPR029033">
    <property type="entry name" value="His_PPase_superfam"/>
</dbReference>
<dbReference type="InterPro" id="IPR012337">
    <property type="entry name" value="RNaseH-like_sf"/>
</dbReference>
<dbReference type="Proteomes" id="UP000280707">
    <property type="component" value="Chromosome"/>
</dbReference>
<dbReference type="InterPro" id="IPR014636">
    <property type="entry name" value="RNaseH/PGlycerate_mutase"/>
</dbReference>
<dbReference type="InterPro" id="IPR050275">
    <property type="entry name" value="PGM_Phosphatase"/>
</dbReference>
<dbReference type="PANTHER" id="PTHR48100:SF1">
    <property type="entry name" value="HISTIDINE PHOSPHATASE FAMILY PROTEIN-RELATED"/>
    <property type="match status" value="1"/>
</dbReference>
<dbReference type="InterPro" id="IPR013078">
    <property type="entry name" value="His_Pase_superF_clade-1"/>
</dbReference>
<evidence type="ECO:0000313" key="3">
    <source>
        <dbReference type="Proteomes" id="UP000280707"/>
    </source>
</evidence>
<dbReference type="PANTHER" id="PTHR48100">
    <property type="entry name" value="BROAD-SPECIFICITY PHOSPHATASE YOR283W-RELATED"/>
    <property type="match status" value="1"/>
</dbReference>
<dbReference type="PROSITE" id="PS50879">
    <property type="entry name" value="RNASE_H_1"/>
    <property type="match status" value="1"/>
</dbReference>
<gene>
    <name evidence="2" type="ORF">NCTC934_01631</name>
</gene>
<dbReference type="CDD" id="cd09279">
    <property type="entry name" value="RNase_HI_like"/>
    <property type="match status" value="1"/>
</dbReference>
<dbReference type="SMART" id="SM00855">
    <property type="entry name" value="PGAM"/>
    <property type="match status" value="1"/>
</dbReference>
<dbReference type="Gene3D" id="3.40.50.1240">
    <property type="entry name" value="Phosphoglycerate mutase-like"/>
    <property type="match status" value="1"/>
</dbReference>
<dbReference type="PIRSF" id="PIRSF036922">
    <property type="entry name" value="RNaseH_PGAM"/>
    <property type="match status" value="1"/>
</dbReference>
<sequence>MKVIIYADGGSRGNPGVAGSGTVVYAADGETVLREIVYVVGKKASNNVAEYHGLLRGLEAAVELGADDVDFYMDSRLVVEQMNGRWKIKHPDMKQLGVQAQKLMQQLGRVNLSWVRRNDNKVADALSNEAMDAAAAGHAPGVVDCGDDSETGDTAAGADEQAVSDTFSDAGAAKISTGSHASWTGATCQPTTLILVRHGQTTYSAEHRYCGHSDIELTETGMQQAEASAAAVAERGEIDLVVSSPLQRCQVTAKKIAEKTGAQVETHDALIEADFGDWEGLTFQQAQDDDAALHDAWITDASLAPPAGESLAQVHRRVREFRKELVAKHPGKTIAVVSHVNPIKSLTRQALNAGPATFSHLFLDLASIGVVKFYDENSPVASAVLSVNETAHLR</sequence>
<name>A0ABY6TGH1_9CORY</name>
<dbReference type="InterPro" id="IPR002156">
    <property type="entry name" value="RNaseH_domain"/>
</dbReference>
<evidence type="ECO:0000259" key="1">
    <source>
        <dbReference type="PROSITE" id="PS50879"/>
    </source>
</evidence>
<dbReference type="CDD" id="cd07067">
    <property type="entry name" value="HP_PGM_like"/>
    <property type="match status" value="1"/>
</dbReference>
<dbReference type="NCBIfam" id="NF005567">
    <property type="entry name" value="PRK07238.1"/>
    <property type="match status" value="1"/>
</dbReference>
<evidence type="ECO:0000313" key="2">
    <source>
        <dbReference type="EMBL" id="VEH73334.1"/>
    </source>
</evidence>
<dbReference type="SUPFAM" id="SSF53254">
    <property type="entry name" value="Phosphoglycerate mutase-like"/>
    <property type="match status" value="1"/>
</dbReference>
<proteinExistence type="predicted"/>
<keyword evidence="3" id="KW-1185">Reference proteome</keyword>
<protein>
    <submittedName>
        <fullName evidence="2">Bifunctional RNase H/acid phosphatase</fullName>
    </submittedName>
</protein>
<feature type="domain" description="RNase H type-1" evidence="1">
    <location>
        <begin position="1"/>
        <end position="140"/>
    </location>
</feature>